<reference evidence="1 2" key="1">
    <citation type="journal article" date="2018" name="Sci. Rep.">
        <title>Genomic signatures of local adaptation to the degree of environmental predictability in rotifers.</title>
        <authorList>
            <person name="Franch-Gras L."/>
            <person name="Hahn C."/>
            <person name="Garcia-Roger E.M."/>
            <person name="Carmona M.J."/>
            <person name="Serra M."/>
            <person name="Gomez A."/>
        </authorList>
    </citation>
    <scope>NUCLEOTIDE SEQUENCE [LARGE SCALE GENOMIC DNA]</scope>
    <source>
        <strain evidence="1">HYR1</strain>
    </source>
</reference>
<proteinExistence type="predicted"/>
<evidence type="ECO:0000313" key="1">
    <source>
        <dbReference type="EMBL" id="RNA40138.1"/>
    </source>
</evidence>
<evidence type="ECO:0000313" key="2">
    <source>
        <dbReference type="Proteomes" id="UP000276133"/>
    </source>
</evidence>
<dbReference type="AlphaFoldDB" id="A0A3M7SX29"/>
<protein>
    <submittedName>
        <fullName evidence="1">Uncharacterized protein</fullName>
    </submittedName>
</protein>
<gene>
    <name evidence="1" type="ORF">BpHYR1_044128</name>
</gene>
<comment type="caution">
    <text evidence="1">The sequence shown here is derived from an EMBL/GenBank/DDBJ whole genome shotgun (WGS) entry which is preliminary data.</text>
</comment>
<accession>A0A3M7SX29</accession>
<organism evidence="1 2">
    <name type="scientific">Brachionus plicatilis</name>
    <name type="common">Marine rotifer</name>
    <name type="synonym">Brachionus muelleri</name>
    <dbReference type="NCBI Taxonomy" id="10195"/>
    <lineage>
        <taxon>Eukaryota</taxon>
        <taxon>Metazoa</taxon>
        <taxon>Spiralia</taxon>
        <taxon>Gnathifera</taxon>
        <taxon>Rotifera</taxon>
        <taxon>Eurotatoria</taxon>
        <taxon>Monogononta</taxon>
        <taxon>Pseudotrocha</taxon>
        <taxon>Ploima</taxon>
        <taxon>Brachionidae</taxon>
        <taxon>Brachionus</taxon>
    </lineage>
</organism>
<sequence>MIQKYHLEHTKSLARLIKGYFFCLKRKEKFYDSGLESEPQNLNLTLPCSQDHGDIDFLPFQVAIVAATLIANESHKSKAKMFLTIQESEYLKQTGAFLRQIEKKKLCEFLSEHLMFNLKNCRVSNDLRLPIKICRTFIGVIEFYVDLNANGELYKTLKII</sequence>
<dbReference type="EMBL" id="REGN01000670">
    <property type="protein sequence ID" value="RNA40138.1"/>
    <property type="molecule type" value="Genomic_DNA"/>
</dbReference>
<keyword evidence="2" id="KW-1185">Reference proteome</keyword>
<name>A0A3M7SX29_BRAPC</name>
<dbReference type="Proteomes" id="UP000276133">
    <property type="component" value="Unassembled WGS sequence"/>
</dbReference>